<evidence type="ECO:0000256" key="1">
    <source>
        <dbReference type="SAM" id="MobiDB-lite"/>
    </source>
</evidence>
<keyword evidence="3" id="KW-1185">Reference proteome</keyword>
<evidence type="ECO:0000313" key="3">
    <source>
        <dbReference type="Proteomes" id="UP001530400"/>
    </source>
</evidence>
<gene>
    <name evidence="2" type="ORF">ACHAWO_007860</name>
</gene>
<dbReference type="EMBL" id="JALLPJ020000965">
    <property type="protein sequence ID" value="KAL3778894.1"/>
    <property type="molecule type" value="Genomic_DNA"/>
</dbReference>
<protein>
    <submittedName>
        <fullName evidence="2">Uncharacterized protein</fullName>
    </submittedName>
</protein>
<feature type="compositionally biased region" description="Low complexity" evidence="1">
    <location>
        <begin position="16"/>
        <end position="48"/>
    </location>
</feature>
<sequence length="310" mass="34435">MPSTVTDAAPEDTADDAAASSAPAGTDTEAPTAETAAESAAETQESAPVAAEDDTPPENPVEKYGRPWSNAVGYDKLHFYDPTDLVATRMYFRPAVLPIALICMGYGVPGFPTELSDDEIISKTLNKGKGQLFTPVQLVPTNTTTGKKYLQKELIRRFMVDDVDFVDITKIPRCRNYTINQLIQLLIASPPPAREHGFILRMLDHLREEVESHFSGHSGSRVAALNRHMRFIEVIVHPDLARDWKERNMQKNRPHQEGAHNCFPANHGLINGNMGSKGAIAPHFPRKRSEWRTFSPQIVQVAHCAPYRRA</sequence>
<name>A0ABD3NSY4_9STRA</name>
<evidence type="ECO:0000313" key="2">
    <source>
        <dbReference type="EMBL" id="KAL3778894.1"/>
    </source>
</evidence>
<dbReference type="AlphaFoldDB" id="A0ABD3NSY4"/>
<dbReference type="Proteomes" id="UP001530400">
    <property type="component" value="Unassembled WGS sequence"/>
</dbReference>
<reference evidence="2 3" key="1">
    <citation type="submission" date="2024-10" db="EMBL/GenBank/DDBJ databases">
        <title>Updated reference genomes for cyclostephanoid diatoms.</title>
        <authorList>
            <person name="Roberts W.R."/>
            <person name="Alverson A.J."/>
        </authorList>
    </citation>
    <scope>NUCLEOTIDE SEQUENCE [LARGE SCALE GENOMIC DNA]</scope>
    <source>
        <strain evidence="2 3">AJA010-31</strain>
    </source>
</reference>
<organism evidence="2 3">
    <name type="scientific">Cyclotella atomus</name>
    <dbReference type="NCBI Taxonomy" id="382360"/>
    <lineage>
        <taxon>Eukaryota</taxon>
        <taxon>Sar</taxon>
        <taxon>Stramenopiles</taxon>
        <taxon>Ochrophyta</taxon>
        <taxon>Bacillariophyta</taxon>
        <taxon>Coscinodiscophyceae</taxon>
        <taxon>Thalassiosirophycidae</taxon>
        <taxon>Stephanodiscales</taxon>
        <taxon>Stephanodiscaceae</taxon>
        <taxon>Cyclotella</taxon>
    </lineage>
</organism>
<comment type="caution">
    <text evidence="2">The sequence shown here is derived from an EMBL/GenBank/DDBJ whole genome shotgun (WGS) entry which is preliminary data.</text>
</comment>
<feature type="region of interest" description="Disordered" evidence="1">
    <location>
        <begin position="1"/>
        <end position="67"/>
    </location>
</feature>
<proteinExistence type="predicted"/>
<accession>A0ABD3NSY4</accession>